<dbReference type="GO" id="GO:0046872">
    <property type="term" value="F:metal ion binding"/>
    <property type="evidence" value="ECO:0007669"/>
    <property type="project" value="UniProtKB-KW"/>
</dbReference>
<dbReference type="Proteomes" id="UP000001887">
    <property type="component" value="Chromosome"/>
</dbReference>
<accession>D2R3G4</accession>
<dbReference type="eggNOG" id="COG1145">
    <property type="taxonomic scope" value="Bacteria"/>
</dbReference>
<keyword evidence="6" id="KW-1185">Reference proteome</keyword>
<dbReference type="GO" id="GO:0051536">
    <property type="term" value="F:iron-sulfur cluster binding"/>
    <property type="evidence" value="ECO:0007669"/>
    <property type="project" value="UniProtKB-KW"/>
</dbReference>
<evidence type="ECO:0000259" key="4">
    <source>
        <dbReference type="PROSITE" id="PS51379"/>
    </source>
</evidence>
<sequence>MAKQGPRKKLPKEIAIINADNCTGCESCLEVCPVDCINLKEMQHGVKGNQAWCEIDIERCVGCEVCVHIPQKKTNPYELTVCPWNAIEMVPVELAAQVMAQVGGPPEYIAANWDRLVGTAQHLAELKAQA</sequence>
<gene>
    <name evidence="5" type="ordered locus">Psta_0508</name>
</gene>
<feature type="domain" description="4Fe-4S ferredoxin-type" evidence="4">
    <location>
        <begin position="13"/>
        <end position="42"/>
    </location>
</feature>
<dbReference type="SUPFAM" id="SSF54862">
    <property type="entry name" value="4Fe-4S ferredoxins"/>
    <property type="match status" value="1"/>
</dbReference>
<protein>
    <submittedName>
        <fullName evidence="5">4Fe-4S ferredoxin iron-sulfur binding domain protein</fullName>
    </submittedName>
</protein>
<evidence type="ECO:0000256" key="1">
    <source>
        <dbReference type="ARBA" id="ARBA00022723"/>
    </source>
</evidence>
<dbReference type="OrthoDB" id="9804603at2"/>
<dbReference type="Gene3D" id="3.30.70.20">
    <property type="match status" value="1"/>
</dbReference>
<evidence type="ECO:0000313" key="6">
    <source>
        <dbReference type="Proteomes" id="UP000001887"/>
    </source>
</evidence>
<dbReference type="STRING" id="530564.Psta_0508"/>
<dbReference type="Pfam" id="PF12838">
    <property type="entry name" value="Fer4_7"/>
    <property type="match status" value="1"/>
</dbReference>
<dbReference type="InterPro" id="IPR017900">
    <property type="entry name" value="4Fe4S_Fe_S_CS"/>
</dbReference>
<dbReference type="PROSITE" id="PS51379">
    <property type="entry name" value="4FE4S_FER_2"/>
    <property type="match status" value="1"/>
</dbReference>
<keyword evidence="2" id="KW-0408">Iron</keyword>
<organism evidence="5 6">
    <name type="scientific">Pirellula staleyi (strain ATCC 27377 / DSM 6068 / ICPB 4128)</name>
    <name type="common">Pirella staleyi</name>
    <dbReference type="NCBI Taxonomy" id="530564"/>
    <lineage>
        <taxon>Bacteria</taxon>
        <taxon>Pseudomonadati</taxon>
        <taxon>Planctomycetota</taxon>
        <taxon>Planctomycetia</taxon>
        <taxon>Pirellulales</taxon>
        <taxon>Pirellulaceae</taxon>
        <taxon>Pirellula</taxon>
    </lineage>
</organism>
<reference evidence="5 6" key="1">
    <citation type="journal article" date="2009" name="Stand. Genomic Sci.">
        <title>Complete genome sequence of Pirellula staleyi type strain (ATCC 27377).</title>
        <authorList>
            <person name="Clum A."/>
            <person name="Tindall B.J."/>
            <person name="Sikorski J."/>
            <person name="Ivanova N."/>
            <person name="Mavrommatis K."/>
            <person name="Lucas S."/>
            <person name="Glavina del Rio T."/>
            <person name="Nolan M."/>
            <person name="Chen F."/>
            <person name="Tice H."/>
            <person name="Pitluck S."/>
            <person name="Cheng J.F."/>
            <person name="Chertkov O."/>
            <person name="Brettin T."/>
            <person name="Han C."/>
            <person name="Detter J.C."/>
            <person name="Kuske C."/>
            <person name="Bruce D."/>
            <person name="Goodwin L."/>
            <person name="Ovchinikova G."/>
            <person name="Pati A."/>
            <person name="Mikhailova N."/>
            <person name="Chen A."/>
            <person name="Palaniappan K."/>
            <person name="Land M."/>
            <person name="Hauser L."/>
            <person name="Chang Y.J."/>
            <person name="Jeffries C.D."/>
            <person name="Chain P."/>
            <person name="Rohde M."/>
            <person name="Goker M."/>
            <person name="Bristow J."/>
            <person name="Eisen J.A."/>
            <person name="Markowitz V."/>
            <person name="Hugenholtz P."/>
            <person name="Kyrpides N.C."/>
            <person name="Klenk H.P."/>
            <person name="Lapidus A."/>
        </authorList>
    </citation>
    <scope>NUCLEOTIDE SEQUENCE [LARGE SCALE GENOMIC DNA]</scope>
    <source>
        <strain evidence="6">ATCC 27377 / DSM 6068 / ICPB 4128</strain>
    </source>
</reference>
<dbReference type="KEGG" id="psl:Psta_0508"/>
<dbReference type="PROSITE" id="PS00198">
    <property type="entry name" value="4FE4S_FER_1"/>
    <property type="match status" value="1"/>
</dbReference>
<dbReference type="HOGENOM" id="CLU_2002383_0_0_0"/>
<dbReference type="EMBL" id="CP001848">
    <property type="protein sequence ID" value="ADB15195.1"/>
    <property type="molecule type" value="Genomic_DNA"/>
</dbReference>
<dbReference type="AlphaFoldDB" id="D2R3G4"/>
<evidence type="ECO:0000256" key="3">
    <source>
        <dbReference type="ARBA" id="ARBA00023014"/>
    </source>
</evidence>
<keyword evidence="3" id="KW-0411">Iron-sulfur</keyword>
<evidence type="ECO:0000256" key="2">
    <source>
        <dbReference type="ARBA" id="ARBA00023004"/>
    </source>
</evidence>
<name>D2R3G4_PIRSD</name>
<dbReference type="InterPro" id="IPR017896">
    <property type="entry name" value="4Fe4S_Fe-S-bd"/>
</dbReference>
<proteinExistence type="predicted"/>
<evidence type="ECO:0000313" key="5">
    <source>
        <dbReference type="EMBL" id="ADB15195.1"/>
    </source>
</evidence>
<keyword evidence="1" id="KW-0479">Metal-binding</keyword>